<feature type="transmembrane region" description="Helical" evidence="5">
    <location>
        <begin position="569"/>
        <end position="590"/>
    </location>
</feature>
<evidence type="ECO:0000256" key="1">
    <source>
        <dbReference type="ARBA" id="ARBA00004141"/>
    </source>
</evidence>
<feature type="compositionally biased region" description="Low complexity" evidence="6">
    <location>
        <begin position="471"/>
        <end position="487"/>
    </location>
</feature>
<feature type="transmembrane region" description="Helical" evidence="5">
    <location>
        <begin position="323"/>
        <end position="346"/>
    </location>
</feature>
<name>G0LFQ9_HALWC</name>
<feature type="region of interest" description="Disordered" evidence="6">
    <location>
        <begin position="417"/>
        <end position="487"/>
    </location>
</feature>
<keyword evidence="5" id="KW-0813">Transport</keyword>
<dbReference type="EMBL" id="FR746099">
    <property type="protein sequence ID" value="CCC41822.1"/>
    <property type="molecule type" value="Genomic_DNA"/>
</dbReference>
<evidence type="ECO:0000256" key="5">
    <source>
        <dbReference type="HAMAP-Rule" id="MF_00902"/>
    </source>
</evidence>
<evidence type="ECO:0000256" key="4">
    <source>
        <dbReference type="ARBA" id="ARBA00023136"/>
    </source>
</evidence>
<accession>G0LFQ9</accession>
<dbReference type="PANTHER" id="PTHR30371">
    <property type="entry name" value="SEC-INDEPENDENT PROTEIN TRANSLOCASE PROTEIN TATC"/>
    <property type="match status" value="1"/>
</dbReference>
<feature type="transmembrane region" description="Helical" evidence="5">
    <location>
        <begin position="651"/>
        <end position="675"/>
    </location>
</feature>
<dbReference type="GO" id="GO:0065002">
    <property type="term" value="P:intracellular protein transmembrane transport"/>
    <property type="evidence" value="ECO:0007669"/>
    <property type="project" value="TreeGrafter"/>
</dbReference>
<dbReference type="KEGG" id="hwc:Hqrw_4098"/>
<feature type="transmembrane region" description="Helical" evidence="5">
    <location>
        <begin position="508"/>
        <end position="527"/>
    </location>
</feature>
<dbReference type="GO" id="GO:0043953">
    <property type="term" value="P:protein transport by the Tat complex"/>
    <property type="evidence" value="ECO:0007669"/>
    <property type="project" value="UniProtKB-UniRule"/>
</dbReference>
<comment type="subcellular location">
    <subcellularLocation>
        <location evidence="5">Cell membrane</location>
        <topology evidence="5">Multi-pass membrane protein</topology>
    </subcellularLocation>
    <subcellularLocation>
        <location evidence="1">Membrane</location>
        <topology evidence="1">Multi-pass membrane protein</topology>
    </subcellularLocation>
</comment>
<comment type="similarity">
    <text evidence="5">Belongs to the TatC family.</text>
</comment>
<evidence type="ECO:0000313" key="8">
    <source>
        <dbReference type="Proteomes" id="UP000007954"/>
    </source>
</evidence>
<dbReference type="HOGENOM" id="CLU_359694_0_0_2"/>
<feature type="transmembrane region" description="Helical" evidence="5">
    <location>
        <begin position="275"/>
        <end position="295"/>
    </location>
</feature>
<feature type="transmembrane region" description="Helical" evidence="5">
    <location>
        <begin position="214"/>
        <end position="231"/>
    </location>
</feature>
<evidence type="ECO:0000256" key="2">
    <source>
        <dbReference type="ARBA" id="ARBA00022692"/>
    </source>
</evidence>
<dbReference type="HAMAP" id="MF_00902">
    <property type="entry name" value="TatC"/>
    <property type="match status" value="1"/>
</dbReference>
<keyword evidence="2 5" id="KW-0812">Transmembrane</keyword>
<feature type="transmembrane region" description="Helical" evidence="5">
    <location>
        <begin position="712"/>
        <end position="736"/>
    </location>
</feature>
<dbReference type="Proteomes" id="UP000007954">
    <property type="component" value="Chromosome"/>
</dbReference>
<dbReference type="RefSeq" id="WP_014557097.1">
    <property type="nucleotide sequence ID" value="NC_017459.1"/>
</dbReference>
<keyword evidence="3 5" id="KW-1133">Transmembrane helix</keyword>
<dbReference type="AlphaFoldDB" id="G0LFQ9"/>
<comment type="subunit">
    <text evidence="5">Forms a complex with TatA.</text>
</comment>
<keyword evidence="5" id="KW-0653">Protein transport</keyword>
<dbReference type="GO" id="GO:0033281">
    <property type="term" value="C:TAT protein transport complex"/>
    <property type="evidence" value="ECO:0007669"/>
    <property type="project" value="UniProtKB-UniRule"/>
</dbReference>
<dbReference type="OrthoDB" id="15305at2157"/>
<dbReference type="GO" id="GO:0009977">
    <property type="term" value="F:proton motive force dependent protein transmembrane transporter activity"/>
    <property type="evidence" value="ECO:0007669"/>
    <property type="project" value="TreeGrafter"/>
</dbReference>
<keyword evidence="5" id="KW-0811">Translocation</keyword>
<comment type="caution">
    <text evidence="5">Lacks conserved residue(s) required for the propagation of feature annotation.</text>
</comment>
<dbReference type="PRINTS" id="PR01840">
    <property type="entry name" value="TATCFAMILY"/>
</dbReference>
<keyword evidence="5" id="KW-1003">Cell membrane</keyword>
<evidence type="ECO:0000256" key="3">
    <source>
        <dbReference type="ARBA" id="ARBA00022989"/>
    </source>
</evidence>
<evidence type="ECO:0000256" key="6">
    <source>
        <dbReference type="SAM" id="MobiDB-lite"/>
    </source>
</evidence>
<feature type="transmembrane region" description="Helical" evidence="5">
    <location>
        <begin position="237"/>
        <end position="254"/>
    </location>
</feature>
<dbReference type="Pfam" id="PF00902">
    <property type="entry name" value="TatC"/>
    <property type="match status" value="2"/>
</dbReference>
<feature type="transmembrane region" description="Helical" evidence="5">
    <location>
        <begin position="602"/>
        <end position="625"/>
    </location>
</feature>
<protein>
    <recommendedName>
        <fullName evidence="5">Sec-independent protein translocase protein TatC</fullName>
    </recommendedName>
</protein>
<dbReference type="PANTHER" id="PTHR30371:SF0">
    <property type="entry name" value="SEC-INDEPENDENT PROTEIN TRANSLOCASE PROTEIN TATC, CHLOROPLASTIC-RELATED"/>
    <property type="match status" value="1"/>
</dbReference>
<gene>
    <name evidence="7" type="primary">tatC2</name>
    <name evidence="5" type="synonym">tatC</name>
    <name evidence="7" type="ordered locus">Hqrw_4098</name>
</gene>
<sequence>MASALDDDARQAIGTGRETAGAMLRAAQKDLQKVFIVFLIGFLGTFYALRLVVWEFLKSVTVAQMNAQIKDAVSIIAQTPFDVILLQAKIGLVVGLIIAAPIFIYYSRDALEQRGLWPSAPVAWWKLLIIALGGVSLFIIGVAYGYFLFFPFTFSFLAKNAVAAGFAPTYSIVKWAQFIFLLTISFGFASQLPLVMPGLSYVDIVPYETFRDKWRYAVLGVFVAGALFTPPDPFTQILWAVPVLALYGISLYLAKIVTIARRGSEQIDISASMGAHWNIIAGFAFCGVGMTYLFFDTGGTIIANDALVILESQYRLITPEDPLLFATYTLASGLITGAIGVGYAIYTDIDDLAAIEAGVGDPASIELGTLDETGVRAAPPEVFAAMNEPEAMAAASDAIDAGDRAKAQAIIDRFDEDGKDAENSGSDPTESSQQSQSTLGSIRERAGRAGKTFLSEFDRGETDAETETETDTNSNANTDEGSTTSTEEEFTGYYTDVRFILDSITSHAFRLVAVFMTTLAVAFGWLYTGGIKQVYDDFLRRLPAQIRPEEVLNVVALHPMEALIFEVKLSTILAAIATLPLAAYYAWPALRERELIAQRRHAVFLWTGAVGAGLAGGFVLGYTIIAPTVISWLVNSAVIADMIVAYRITNFFWLIFFTTAGIGLLADVPIIMILLNNAGVSYNSMRGRWREVTVAMLAIAAIFTPADILTMFLITIPLMTAYAIGLGVLFIITIGGRRDRATDHDRGAEANT</sequence>
<feature type="transmembrane region" description="Helical" evidence="5">
    <location>
        <begin position="178"/>
        <end position="202"/>
    </location>
</feature>
<feature type="transmembrane region" description="Helical" evidence="5">
    <location>
        <begin position="34"/>
        <end position="53"/>
    </location>
</feature>
<organism evidence="7 8">
    <name type="scientific">Haloquadratum walsbyi (strain DSM 16854 / JCM 12705 / C23)</name>
    <dbReference type="NCBI Taxonomy" id="768065"/>
    <lineage>
        <taxon>Archaea</taxon>
        <taxon>Methanobacteriati</taxon>
        <taxon>Methanobacteriota</taxon>
        <taxon>Stenosarchaea group</taxon>
        <taxon>Halobacteria</taxon>
        <taxon>Halobacteriales</taxon>
        <taxon>Haloferacaceae</taxon>
        <taxon>Haloquadratum</taxon>
    </lineage>
</organism>
<feature type="transmembrane region" description="Helical" evidence="5">
    <location>
        <begin position="84"/>
        <end position="106"/>
    </location>
</feature>
<dbReference type="InterPro" id="IPR002033">
    <property type="entry name" value="TatC"/>
</dbReference>
<keyword evidence="4 5" id="KW-0472">Membrane</keyword>
<proteinExistence type="inferred from homology"/>
<feature type="compositionally biased region" description="Polar residues" evidence="6">
    <location>
        <begin position="423"/>
        <end position="440"/>
    </location>
</feature>
<feature type="transmembrane region" description="Helical" evidence="5">
    <location>
        <begin position="127"/>
        <end position="149"/>
    </location>
</feature>
<reference evidence="7 8" key="1">
    <citation type="journal article" date="2011" name="PLoS ONE">
        <title>Haloquadratum walsbyi: limited diversity in a global pond.</title>
        <authorList>
            <person name="Dyall-Smith M."/>
            <person name="Pfeiffer F."/>
            <person name="Klee K."/>
            <person name="Palm P."/>
            <person name="Gross K."/>
            <person name="Schuster S.C."/>
            <person name="Rampp M."/>
            <person name="Oesterhelt D."/>
        </authorList>
    </citation>
    <scope>NUCLEOTIDE SEQUENCE [LARGE SCALE GENOMIC DNA]</scope>
    <source>
        <strain evidence="8">DSM 16854 / JCM 12705 / C23</strain>
    </source>
</reference>
<dbReference type="GeneID" id="12449005"/>
<evidence type="ECO:0000313" key="7">
    <source>
        <dbReference type="EMBL" id="CCC41822.1"/>
    </source>
</evidence>
<comment type="function">
    <text evidence="5">Part of the twin-arginine translocation (Tat) system that transports large folded proteins containing a characteristic twin-arginine motif in their signal peptide across membranes.</text>
</comment>